<dbReference type="CDD" id="cd07812">
    <property type="entry name" value="SRPBCC"/>
    <property type="match status" value="1"/>
</dbReference>
<evidence type="ECO:0000313" key="2">
    <source>
        <dbReference type="Proteomes" id="UP000595254"/>
    </source>
</evidence>
<sequence length="147" mass="16365">MPTGLHSIKMALPIEDIWEFVSKVENWAPLVPGYINHTVLNENQVTWKFKGDLGLMKKKIELIVDIIEWKGPSKVTFDLTGLNEPFTGSGYFLAEAIDPRNTKMTGFLDITASGLKAPIANPLLKTFVPQMAEDLAEAIASELKKKH</sequence>
<name>A0A974NM87_PERPY</name>
<dbReference type="Proteomes" id="UP000595254">
    <property type="component" value="Chromosome"/>
</dbReference>
<dbReference type="KEGG" id="ppsr:I6J18_23105"/>
<dbReference type="Pfam" id="PF06240">
    <property type="entry name" value="COXG"/>
    <property type="match status" value="1"/>
</dbReference>
<dbReference type="EMBL" id="CP068053">
    <property type="protein sequence ID" value="QQT00410.1"/>
    <property type="molecule type" value="Genomic_DNA"/>
</dbReference>
<dbReference type="SUPFAM" id="SSF55961">
    <property type="entry name" value="Bet v1-like"/>
    <property type="match status" value="1"/>
</dbReference>
<evidence type="ECO:0000313" key="1">
    <source>
        <dbReference type="EMBL" id="QQT00410.1"/>
    </source>
</evidence>
<reference evidence="1 2" key="1">
    <citation type="submission" date="2021-01" db="EMBL/GenBank/DDBJ databases">
        <title>FDA dAtabase for Regulatory Grade micrObial Sequences (FDA-ARGOS): Supporting development and validation of Infectious Disease Dx tests.</title>
        <authorList>
            <person name="Nelson B."/>
            <person name="Plummer A."/>
            <person name="Tallon L."/>
            <person name="Sadzewicz L."/>
            <person name="Zhao X."/>
            <person name="Boylan J."/>
            <person name="Ott S."/>
            <person name="Bowen H."/>
            <person name="Vavikolanu K."/>
            <person name="Mehta A."/>
            <person name="Aluvathingal J."/>
            <person name="Nadendla S."/>
            <person name="Myers T."/>
            <person name="Yan Y."/>
            <person name="Sichtig H."/>
        </authorList>
    </citation>
    <scope>NUCLEOTIDE SEQUENCE [LARGE SCALE GENOMIC DNA]</scope>
    <source>
        <strain evidence="1 2">FDAARGOS_1161</strain>
    </source>
</reference>
<dbReference type="Gene3D" id="3.30.530.20">
    <property type="match status" value="1"/>
</dbReference>
<dbReference type="InterPro" id="IPR010419">
    <property type="entry name" value="CO_DH_gsu"/>
</dbReference>
<gene>
    <name evidence="1" type="ORF">I6J18_23105</name>
</gene>
<accession>A0A974NM87</accession>
<proteinExistence type="predicted"/>
<protein>
    <submittedName>
        <fullName evidence="1">SRPBCC family protein</fullName>
    </submittedName>
</protein>
<keyword evidence="2" id="KW-1185">Reference proteome</keyword>
<dbReference type="RefSeq" id="WP_040374771.1">
    <property type="nucleotide sequence ID" value="NZ_CP068053.1"/>
</dbReference>
<organism evidence="1 2">
    <name type="scientific">Peribacillus psychrosaccharolyticus</name>
    <name type="common">Bacillus psychrosaccharolyticus</name>
    <dbReference type="NCBI Taxonomy" id="1407"/>
    <lineage>
        <taxon>Bacteria</taxon>
        <taxon>Bacillati</taxon>
        <taxon>Bacillota</taxon>
        <taxon>Bacilli</taxon>
        <taxon>Bacillales</taxon>
        <taxon>Bacillaceae</taxon>
        <taxon>Peribacillus</taxon>
    </lineage>
</organism>
<dbReference type="InterPro" id="IPR023393">
    <property type="entry name" value="START-like_dom_sf"/>
</dbReference>
<dbReference type="AlphaFoldDB" id="A0A974NM87"/>